<keyword evidence="2" id="KW-1185">Reference proteome</keyword>
<organism evidence="1 2">
    <name type="scientific">Babesia ovis</name>
    <dbReference type="NCBI Taxonomy" id="5869"/>
    <lineage>
        <taxon>Eukaryota</taxon>
        <taxon>Sar</taxon>
        <taxon>Alveolata</taxon>
        <taxon>Apicomplexa</taxon>
        <taxon>Aconoidasida</taxon>
        <taxon>Piroplasmida</taxon>
        <taxon>Babesiidae</taxon>
        <taxon>Babesia</taxon>
    </lineage>
</organism>
<gene>
    <name evidence="1" type="ORF">BaOVIS_003540</name>
</gene>
<dbReference type="AlphaFoldDB" id="A0A9W5WTJ5"/>
<evidence type="ECO:0000313" key="1">
    <source>
        <dbReference type="EMBL" id="GFE52950.1"/>
    </source>
</evidence>
<sequence length="103" mass="11517">MYIFESLSSGLCISSTGISILELLLADELRFEKLMVIVDSEDTLLDPSRSLDPLLKSDEKLESTSEERLVSPSSNLSFEEGEMTLVNVRESKVSSWLSLLLIF</sequence>
<dbReference type="Proteomes" id="UP001057455">
    <property type="component" value="Unassembled WGS sequence"/>
</dbReference>
<comment type="caution">
    <text evidence="1">The sequence shown here is derived from an EMBL/GenBank/DDBJ whole genome shotgun (WGS) entry which is preliminary data.</text>
</comment>
<accession>A0A9W5WTJ5</accession>
<protein>
    <submittedName>
        <fullName evidence="1">Uncharacterized protein</fullName>
    </submittedName>
</protein>
<proteinExistence type="predicted"/>
<dbReference type="EMBL" id="BLIY01000003">
    <property type="protein sequence ID" value="GFE52950.1"/>
    <property type="molecule type" value="Genomic_DNA"/>
</dbReference>
<name>A0A9W5WTJ5_BABOV</name>
<reference evidence="1" key="1">
    <citation type="submission" date="2019-12" db="EMBL/GenBank/DDBJ databases">
        <title>Genome sequence of Babesia ovis.</title>
        <authorList>
            <person name="Yamagishi J."/>
            <person name="Sevinc F."/>
            <person name="Xuan X."/>
        </authorList>
    </citation>
    <scope>NUCLEOTIDE SEQUENCE</scope>
    <source>
        <strain evidence="1">Selcuk</strain>
    </source>
</reference>
<evidence type="ECO:0000313" key="2">
    <source>
        <dbReference type="Proteomes" id="UP001057455"/>
    </source>
</evidence>